<comment type="caution">
    <text evidence="1">The sequence shown here is derived from an EMBL/GenBank/DDBJ whole genome shotgun (WGS) entry which is preliminary data.</text>
</comment>
<proteinExistence type="predicted"/>
<dbReference type="RefSeq" id="WP_390322536.1">
    <property type="nucleotide sequence ID" value="NZ_JBHRTP010000077.1"/>
</dbReference>
<accession>A0ABV7F8F0</accession>
<name>A0ABV7F8F0_9BURK</name>
<dbReference type="EMBL" id="JBHRTP010000077">
    <property type="protein sequence ID" value="MFC3110368.1"/>
    <property type="molecule type" value="Genomic_DNA"/>
</dbReference>
<reference evidence="2" key="1">
    <citation type="journal article" date="2019" name="Int. J. Syst. Evol. Microbiol.">
        <title>The Global Catalogue of Microorganisms (GCM) 10K type strain sequencing project: providing services to taxonomists for standard genome sequencing and annotation.</title>
        <authorList>
            <consortium name="The Broad Institute Genomics Platform"/>
            <consortium name="The Broad Institute Genome Sequencing Center for Infectious Disease"/>
            <person name="Wu L."/>
            <person name="Ma J."/>
        </authorList>
    </citation>
    <scope>NUCLEOTIDE SEQUENCE [LARGE SCALE GENOMIC DNA]</scope>
    <source>
        <strain evidence="2">KCTC 42986</strain>
    </source>
</reference>
<gene>
    <name evidence="1" type="ORF">ACFOFO_20780</name>
</gene>
<keyword evidence="2" id="KW-1185">Reference proteome</keyword>
<evidence type="ECO:0000313" key="1">
    <source>
        <dbReference type="EMBL" id="MFC3110368.1"/>
    </source>
</evidence>
<protein>
    <submittedName>
        <fullName evidence="1">Uncharacterized protein</fullName>
    </submittedName>
</protein>
<evidence type="ECO:0000313" key="2">
    <source>
        <dbReference type="Proteomes" id="UP001595530"/>
    </source>
</evidence>
<sequence length="236" mass="26804">MSPPLRLDSSDALPAAFVARLARHRHLFQDHEFLDTVPESRSVRSIADDLEAYLKQQRIHGYHCTKEPSPGFFETRGLRPTNVQAHQAEFLSMFGDQFTADEVTEMKAAWEDYFERHGQRRLRDGFVWACLSRSLVKTSGTETFFRFFGGESIFMPLKQDLSIASKLETIGRAVVVEVALPGDVLKAGYEMSLAVLSRHHATIRPDAYPYESEARLRQMVPPTDIICVTPLSEFQP</sequence>
<organism evidence="1 2">
    <name type="scientific">Undibacterium arcticum</name>
    <dbReference type="NCBI Taxonomy" id="1762892"/>
    <lineage>
        <taxon>Bacteria</taxon>
        <taxon>Pseudomonadati</taxon>
        <taxon>Pseudomonadota</taxon>
        <taxon>Betaproteobacteria</taxon>
        <taxon>Burkholderiales</taxon>
        <taxon>Oxalobacteraceae</taxon>
        <taxon>Undibacterium</taxon>
    </lineage>
</organism>
<dbReference type="Proteomes" id="UP001595530">
    <property type="component" value="Unassembled WGS sequence"/>
</dbReference>